<dbReference type="InterPro" id="IPR040976">
    <property type="entry name" value="Pkinase_fungal"/>
</dbReference>
<dbReference type="PANTHER" id="PTHR38248">
    <property type="entry name" value="FUNK1 6"/>
    <property type="match status" value="1"/>
</dbReference>
<accession>A0A9W4GFK2</accession>
<keyword evidence="1" id="KW-0175">Coiled coil</keyword>
<reference evidence="4" key="1">
    <citation type="submission" date="2020-10" db="EMBL/GenBank/DDBJ databases">
        <authorList>
            <person name="Muller C M."/>
        </authorList>
    </citation>
    <scope>NUCLEOTIDE SEQUENCE</scope>
    <source>
        <strain evidence="4">THUN-12</strain>
    </source>
</reference>
<feature type="domain" description="Fungal-type protein kinase" evidence="3">
    <location>
        <begin position="429"/>
        <end position="794"/>
    </location>
</feature>
<gene>
    <name evidence="4" type="ORF">BGTH12_LOCUS5037</name>
</gene>
<evidence type="ECO:0000256" key="2">
    <source>
        <dbReference type="SAM" id="MobiDB-lite"/>
    </source>
</evidence>
<dbReference type="Pfam" id="PF17667">
    <property type="entry name" value="Pkinase_fungal"/>
    <property type="match status" value="1"/>
</dbReference>
<protein>
    <submittedName>
        <fullName evidence="4">BgTH12-03338</fullName>
    </submittedName>
</protein>
<feature type="non-terminal residue" evidence="4">
    <location>
        <position position="1"/>
    </location>
</feature>
<evidence type="ECO:0000256" key="1">
    <source>
        <dbReference type="SAM" id="Coils"/>
    </source>
</evidence>
<dbReference type="AlphaFoldDB" id="A0A9W4GFK2"/>
<comment type="caution">
    <text evidence="4">The sequence shown here is derived from an EMBL/GenBank/DDBJ whole genome shotgun (WGS) entry which is preliminary data.</text>
</comment>
<feature type="coiled-coil region" evidence="1">
    <location>
        <begin position="202"/>
        <end position="229"/>
    </location>
</feature>
<feature type="region of interest" description="Disordered" evidence="2">
    <location>
        <begin position="287"/>
        <end position="310"/>
    </location>
</feature>
<name>A0A9W4GFK2_BLUGR</name>
<dbReference type="EMBL" id="CAJHIT010000007">
    <property type="protein sequence ID" value="CAD6503679.1"/>
    <property type="molecule type" value="Genomic_DNA"/>
</dbReference>
<evidence type="ECO:0000313" key="4">
    <source>
        <dbReference type="EMBL" id="CAD6503679.1"/>
    </source>
</evidence>
<organism evidence="4 5">
    <name type="scientific">Blumeria graminis f. sp. triticale</name>
    <dbReference type="NCBI Taxonomy" id="1689686"/>
    <lineage>
        <taxon>Eukaryota</taxon>
        <taxon>Fungi</taxon>
        <taxon>Dikarya</taxon>
        <taxon>Ascomycota</taxon>
        <taxon>Pezizomycotina</taxon>
        <taxon>Leotiomycetes</taxon>
        <taxon>Erysiphales</taxon>
        <taxon>Erysiphaceae</taxon>
        <taxon>Blumeria</taxon>
    </lineage>
</organism>
<dbReference type="PANTHER" id="PTHR38248:SF2">
    <property type="entry name" value="FUNK1 11"/>
    <property type="match status" value="1"/>
</dbReference>
<dbReference type="Proteomes" id="UP000683417">
    <property type="component" value="Unassembled WGS sequence"/>
</dbReference>
<evidence type="ECO:0000313" key="5">
    <source>
        <dbReference type="Proteomes" id="UP000683417"/>
    </source>
</evidence>
<sequence>FHHHNHLNDIFQINTLQNVSLPEILAYLKDNPIEAILTTFRNDYTEESAQDGFVILFSTLATHILRIRPKNELAGEFFTMSAEISKDRNQLINLESLVQAILKYQDEVEVFKIAIELAQGLADKPSDNQRSDRSLLTPTPGPFTFTRSVSEAKGFNKNVTSMTAALRNELYKNVIVDLDNFWTELFLGKDWSNQTWNIWKSYEAYKLKEKKIQEEYEIMRQKTEALQIQEEAETGTQRVTTNNKQKVIQAQKERIERISPNTRKITRSHKNKMAGNLETVIEEETPKNFRKTRSQTKKENEESAISAENESLECSQNIGKTNTNDYPNQVNSKEAEFELIQKIVYKNKILTGDMTEDEMWEWLDFFREKFLNQLTDKFHRPSEKFPTIIKEAEGSQLRCQYFRSSKECRMSGTNNDYQVDFLTKRIGSSNAHINFHQWSDVRVLGEFTKKKSSSQRNEKFYQLSRTALQVFYTQPLRHFVHGFTAFESNFELWVINRSGAYSSGLFNIEDDKEKFVRAICSYLLMNDQELGIDSSIQKVNGRSSVSIYDENQKETRKFVINPKPFFMVGTILTRGTTCFETLDKSKVVKYSWVRTPGKSEIDFLQHAHGIDGVVDYVTADVICTIGDHLRDLNFSNAKFLKMIGCNPFISQAEGVEVPPTPQLRDRELRRIVISPRGRSLYSSKTIMEFIVGIRDAILAHRRLYVEKKILHGDISDGNIILATVGGKTQGMLIDFDHAEMVEPPPGKDDNLFLTGTMKFMALERLQSAANRDETIARTFHHDLESFFYVFIVGCITYEREKNSRAVTRLQMWHTDNIWCNFESKQGAISNFNERILDNFSTNFEVFKALASELRSILFGELGKEYRTPEDYEAEYEKIIKAFSNNIEDLRDGKIENKLLNKGTS</sequence>
<proteinExistence type="predicted"/>
<evidence type="ECO:0000259" key="3">
    <source>
        <dbReference type="Pfam" id="PF17667"/>
    </source>
</evidence>